<proteinExistence type="predicted"/>
<dbReference type="PANTHER" id="PTHR23014">
    <property type="entry name" value="F-BOX A PROTEIN"/>
    <property type="match status" value="1"/>
</dbReference>
<comment type="caution">
    <text evidence="2">The sequence shown here is derived from an EMBL/GenBank/DDBJ whole genome shotgun (WGS) entry which is preliminary data.</text>
</comment>
<dbReference type="Proteomes" id="UP000483820">
    <property type="component" value="Chromosome V"/>
</dbReference>
<dbReference type="PANTHER" id="PTHR23014:SF1">
    <property type="entry name" value="DUF38 DOMAIN-CONTAINING PROTEIN-RELATED"/>
    <property type="match status" value="1"/>
</dbReference>
<dbReference type="RefSeq" id="XP_003104477.2">
    <property type="nucleotide sequence ID" value="XM_003104429.2"/>
</dbReference>
<reference evidence="2 3" key="1">
    <citation type="submission" date="2019-12" db="EMBL/GenBank/DDBJ databases">
        <title>Chromosome-level assembly of the Caenorhabditis remanei genome.</title>
        <authorList>
            <person name="Teterina A.A."/>
            <person name="Willis J.H."/>
            <person name="Phillips P.C."/>
        </authorList>
    </citation>
    <scope>NUCLEOTIDE SEQUENCE [LARGE SCALE GENOMIC DNA]</scope>
    <source>
        <strain evidence="2 3">PX506</strain>
        <tissue evidence="2">Whole organism</tissue>
    </source>
</reference>
<sequence>MSLEPTLLSMPGVVKDQLFQYLSYIDIARLHKTCKDLRDYINVSRPDARFHIIDISQYNGSVYLNLITKNKKDSVELEYKKSEQGCSILSSVGFRNVNFRNINGLEFMAAFCRDLEMVLRHQKSILKEVEVCQYSEKIYICETI</sequence>
<dbReference type="KEGG" id="crq:GCK72_021397"/>
<dbReference type="EMBL" id="WUAV01000005">
    <property type="protein sequence ID" value="KAF1754832.1"/>
    <property type="molecule type" value="Genomic_DNA"/>
</dbReference>
<dbReference type="PROSITE" id="PS50181">
    <property type="entry name" value="FBOX"/>
    <property type="match status" value="1"/>
</dbReference>
<gene>
    <name evidence="2" type="ORF">GCK72_021397</name>
</gene>
<dbReference type="AlphaFoldDB" id="A0A6A5GK01"/>
<protein>
    <recommendedName>
        <fullName evidence="1">F-box domain-containing protein</fullName>
    </recommendedName>
</protein>
<evidence type="ECO:0000313" key="3">
    <source>
        <dbReference type="Proteomes" id="UP000483820"/>
    </source>
</evidence>
<dbReference type="InterPro" id="IPR001810">
    <property type="entry name" value="F-box_dom"/>
</dbReference>
<evidence type="ECO:0000259" key="1">
    <source>
        <dbReference type="PROSITE" id="PS50181"/>
    </source>
</evidence>
<dbReference type="CTD" id="9808815"/>
<feature type="domain" description="F-box" evidence="1">
    <location>
        <begin position="4"/>
        <end position="53"/>
    </location>
</feature>
<organism evidence="2 3">
    <name type="scientific">Caenorhabditis remanei</name>
    <name type="common">Caenorhabditis vulgaris</name>
    <dbReference type="NCBI Taxonomy" id="31234"/>
    <lineage>
        <taxon>Eukaryota</taxon>
        <taxon>Metazoa</taxon>
        <taxon>Ecdysozoa</taxon>
        <taxon>Nematoda</taxon>
        <taxon>Chromadorea</taxon>
        <taxon>Rhabditida</taxon>
        <taxon>Rhabditina</taxon>
        <taxon>Rhabditomorpha</taxon>
        <taxon>Rhabditoidea</taxon>
        <taxon>Rhabditidae</taxon>
        <taxon>Peloderinae</taxon>
        <taxon>Caenorhabditis</taxon>
    </lineage>
</organism>
<dbReference type="GeneID" id="9808815"/>
<evidence type="ECO:0000313" key="2">
    <source>
        <dbReference type="EMBL" id="KAF1754832.1"/>
    </source>
</evidence>
<accession>A0A6A5GK01</accession>
<dbReference type="Pfam" id="PF00646">
    <property type="entry name" value="F-box"/>
    <property type="match status" value="1"/>
</dbReference>
<name>A0A6A5GK01_CAERE</name>